<dbReference type="GO" id="GO:0001731">
    <property type="term" value="P:formation of translation preinitiation complex"/>
    <property type="evidence" value="ECO:0007669"/>
    <property type="project" value="TreeGrafter"/>
</dbReference>
<dbReference type="Proteomes" id="UP000054937">
    <property type="component" value="Unassembled WGS sequence"/>
</dbReference>
<evidence type="ECO:0000256" key="3">
    <source>
        <dbReference type="PIRNR" id="PIRNR005067"/>
    </source>
</evidence>
<dbReference type="InterPro" id="IPR004521">
    <property type="entry name" value="Uncharacterised_CHP00451"/>
</dbReference>
<sequence>MLKAVDEVGSLSLVSKSQTKGIKGKLSEFSEIFDDIVEDIIPKKSQLQSAKIRAGETRFEIFSVKEDILFFQKDHDEYILPTLKLVHRYPDLLPKMQIDKGGIKFILQGSNVMCPGLTSAGGKIDEKAEVGHPVAIYAEGKQHAMGIGILIMSPEDIKNVNQGHCIQTYHVIGDGLWNFNDLSKGKK</sequence>
<dbReference type="OMA" id="WEYGDDY"/>
<dbReference type="Gene3D" id="3.10.400.20">
    <property type="match status" value="1"/>
</dbReference>
<dbReference type="InterPro" id="IPR041366">
    <property type="entry name" value="Pre-PUA"/>
</dbReference>
<reference evidence="5 6" key="1">
    <citation type="journal article" date="2015" name="Sci. Rep.">
        <title>Genome of the facultative scuticociliatosis pathogen Pseudocohnilembus persalinus provides insight into its virulence through horizontal gene transfer.</title>
        <authorList>
            <person name="Xiong J."/>
            <person name="Wang G."/>
            <person name="Cheng J."/>
            <person name="Tian M."/>
            <person name="Pan X."/>
            <person name="Warren A."/>
            <person name="Jiang C."/>
            <person name="Yuan D."/>
            <person name="Miao W."/>
        </authorList>
    </citation>
    <scope>NUCLEOTIDE SEQUENCE [LARGE SCALE GENOMIC DNA]</scope>
    <source>
        <strain evidence="5">36N120E</strain>
    </source>
</reference>
<dbReference type="SMART" id="SM00359">
    <property type="entry name" value="PUA"/>
    <property type="match status" value="1"/>
</dbReference>
<feature type="domain" description="PUA" evidence="4">
    <location>
        <begin position="94"/>
        <end position="173"/>
    </location>
</feature>
<dbReference type="InterPro" id="IPR002478">
    <property type="entry name" value="PUA"/>
</dbReference>
<evidence type="ECO:0000256" key="1">
    <source>
        <dbReference type="ARBA" id="ARBA00004496"/>
    </source>
</evidence>
<evidence type="ECO:0000313" key="6">
    <source>
        <dbReference type="Proteomes" id="UP000054937"/>
    </source>
</evidence>
<name>A0A0V0R3P7_PSEPJ</name>
<dbReference type="PANTHER" id="PTHR22798">
    <property type="entry name" value="MCT-1 PROTEIN"/>
    <property type="match status" value="1"/>
</dbReference>
<dbReference type="Pfam" id="PF01472">
    <property type="entry name" value="PUA"/>
    <property type="match status" value="1"/>
</dbReference>
<keyword evidence="6" id="KW-1185">Reference proteome</keyword>
<accession>A0A0V0R3P7</accession>
<dbReference type="PANTHER" id="PTHR22798:SF0">
    <property type="entry name" value="MALIGNANT T-CELL-AMPLIFIED SEQUENCE 1"/>
    <property type="match status" value="1"/>
</dbReference>
<dbReference type="InterPro" id="IPR015947">
    <property type="entry name" value="PUA-like_sf"/>
</dbReference>
<dbReference type="AlphaFoldDB" id="A0A0V0R3P7"/>
<comment type="caution">
    <text evidence="5">The sequence shown here is derived from an EMBL/GenBank/DDBJ whole genome shotgun (WGS) entry which is preliminary data.</text>
</comment>
<keyword evidence="2 3" id="KW-0963">Cytoplasm</keyword>
<comment type="subcellular location">
    <subcellularLocation>
        <location evidence="1 3">Cytoplasm</location>
    </subcellularLocation>
</comment>
<dbReference type="SUPFAM" id="SSF88697">
    <property type="entry name" value="PUA domain-like"/>
    <property type="match status" value="1"/>
</dbReference>
<dbReference type="CDD" id="cd21155">
    <property type="entry name" value="PUA_MCTS-1-like"/>
    <property type="match status" value="1"/>
</dbReference>
<dbReference type="Pfam" id="PF17832">
    <property type="entry name" value="Pre-PUA"/>
    <property type="match status" value="1"/>
</dbReference>
<gene>
    <name evidence="5" type="ORF">PPERSA_08842</name>
</gene>
<protein>
    <submittedName>
        <fullName evidence="5">PUA-like domain</fullName>
    </submittedName>
</protein>
<dbReference type="OrthoDB" id="10249667at2759"/>
<dbReference type="NCBIfam" id="TIGR00451">
    <property type="entry name" value="unchar_dom_2"/>
    <property type="match status" value="1"/>
</dbReference>
<dbReference type="InterPro" id="IPR016437">
    <property type="entry name" value="MCT-1/Tma20"/>
</dbReference>
<organism evidence="5 6">
    <name type="scientific">Pseudocohnilembus persalinus</name>
    <name type="common">Ciliate</name>
    <dbReference type="NCBI Taxonomy" id="266149"/>
    <lineage>
        <taxon>Eukaryota</taxon>
        <taxon>Sar</taxon>
        <taxon>Alveolata</taxon>
        <taxon>Ciliophora</taxon>
        <taxon>Intramacronucleata</taxon>
        <taxon>Oligohymenophorea</taxon>
        <taxon>Scuticociliatia</taxon>
        <taxon>Philasterida</taxon>
        <taxon>Pseudocohnilembidae</taxon>
        <taxon>Pseudocohnilembus</taxon>
    </lineage>
</organism>
<dbReference type="InParanoid" id="A0A0V0R3P7"/>
<dbReference type="PIRSF" id="PIRSF005067">
    <property type="entry name" value="Tma_RNA-bind_prd"/>
    <property type="match status" value="1"/>
</dbReference>
<dbReference type="PROSITE" id="PS50890">
    <property type="entry name" value="PUA"/>
    <property type="match status" value="1"/>
</dbReference>
<evidence type="ECO:0000313" key="5">
    <source>
        <dbReference type="EMBL" id="KRX09126.1"/>
    </source>
</evidence>
<dbReference type="GO" id="GO:0005737">
    <property type="term" value="C:cytoplasm"/>
    <property type="evidence" value="ECO:0007669"/>
    <property type="project" value="UniProtKB-SubCell"/>
</dbReference>
<evidence type="ECO:0000256" key="2">
    <source>
        <dbReference type="ARBA" id="ARBA00022490"/>
    </source>
</evidence>
<dbReference type="GO" id="GO:0003723">
    <property type="term" value="F:RNA binding"/>
    <property type="evidence" value="ECO:0007669"/>
    <property type="project" value="InterPro"/>
</dbReference>
<dbReference type="FunCoup" id="A0A0V0R3P7">
    <property type="interactions" value="234"/>
</dbReference>
<proteinExistence type="predicted"/>
<evidence type="ECO:0000259" key="4">
    <source>
        <dbReference type="SMART" id="SM00359"/>
    </source>
</evidence>
<dbReference type="EMBL" id="LDAU01000054">
    <property type="protein sequence ID" value="KRX09126.1"/>
    <property type="molecule type" value="Genomic_DNA"/>
</dbReference>